<dbReference type="SUPFAM" id="SSF52047">
    <property type="entry name" value="RNI-like"/>
    <property type="match status" value="1"/>
</dbReference>
<organism evidence="2 3">
    <name type="scientific">Tetradesmus obliquus</name>
    <name type="common">Green alga</name>
    <name type="synonym">Acutodesmus obliquus</name>
    <dbReference type="NCBI Taxonomy" id="3088"/>
    <lineage>
        <taxon>Eukaryota</taxon>
        <taxon>Viridiplantae</taxon>
        <taxon>Chlorophyta</taxon>
        <taxon>core chlorophytes</taxon>
        <taxon>Chlorophyceae</taxon>
        <taxon>CS clade</taxon>
        <taxon>Sphaeropleales</taxon>
        <taxon>Scenedesmaceae</taxon>
        <taxon>Tetradesmus</taxon>
    </lineage>
</organism>
<evidence type="ECO:0000313" key="2">
    <source>
        <dbReference type="EMBL" id="SZX61710.1"/>
    </source>
</evidence>
<accession>A0A383V9U7</accession>
<comment type="subcellular location">
    <subcellularLocation>
        <location evidence="1">Cytoplasm</location>
        <location evidence="1">Cytoskeleton</location>
        <location evidence="1">Cilium axoneme</location>
    </subcellularLocation>
</comment>
<dbReference type="AlphaFoldDB" id="A0A383V9U7"/>
<dbReference type="Proteomes" id="UP000256970">
    <property type="component" value="Unassembled WGS sequence"/>
</dbReference>
<evidence type="ECO:0000313" key="3">
    <source>
        <dbReference type="Proteomes" id="UP000256970"/>
    </source>
</evidence>
<name>A0A383V9U7_TETOB</name>
<dbReference type="InterPro" id="IPR032675">
    <property type="entry name" value="LRR_dom_sf"/>
</dbReference>
<keyword evidence="3" id="KW-1185">Reference proteome</keyword>
<proteinExistence type="predicted"/>
<reference evidence="2 3" key="1">
    <citation type="submission" date="2016-10" db="EMBL/GenBank/DDBJ databases">
        <authorList>
            <person name="Cai Z."/>
        </authorList>
    </citation>
    <scope>NUCLEOTIDE SEQUENCE [LARGE SCALE GENOMIC DNA]</scope>
</reference>
<sequence length="281" mass="31000">MDSLREWLIQLEAAAAVKELVVADAHSYIHYRSYAAVLPLPAPQLQQLQKLGLFRCRLSVDKTENYQIAVSCLTSLTSLVLEGVELRSGVRGLSALTGLQELQLSKFPRGAQNLWQEMQYCLCSLTQLTRLVVDVETLPQGAVAMFDCLQQLQELTVYGVISSFKSLLRLPQSLTKLELISMQQLRLLHMHGLLSSDALPTLARVLPALYCLESLIITNSSKDLEPMPASDARYSALLQLSLHLTRLELSLEGPLDEWRRETVGILRAAEAAAEAASAGAT</sequence>
<dbReference type="GO" id="GO:0005930">
    <property type="term" value="C:axoneme"/>
    <property type="evidence" value="ECO:0007669"/>
    <property type="project" value="UniProtKB-SubCell"/>
</dbReference>
<dbReference type="Gene3D" id="3.80.10.10">
    <property type="entry name" value="Ribonuclease Inhibitor"/>
    <property type="match status" value="1"/>
</dbReference>
<dbReference type="EMBL" id="FNXT01000167">
    <property type="protein sequence ID" value="SZX61710.1"/>
    <property type="molecule type" value="Genomic_DNA"/>
</dbReference>
<protein>
    <submittedName>
        <fullName evidence="2">Uncharacterized protein</fullName>
    </submittedName>
</protein>
<gene>
    <name evidence="2" type="ORF">BQ4739_LOCUS2208</name>
</gene>
<evidence type="ECO:0000256" key="1">
    <source>
        <dbReference type="ARBA" id="ARBA00004430"/>
    </source>
</evidence>